<feature type="region of interest" description="Disordered" evidence="1">
    <location>
        <begin position="59"/>
        <end position="93"/>
    </location>
</feature>
<evidence type="ECO:0000313" key="2">
    <source>
        <dbReference type="EMBL" id="KAF0705377.1"/>
    </source>
</evidence>
<evidence type="ECO:0008006" key="4">
    <source>
        <dbReference type="Google" id="ProtNLM"/>
    </source>
</evidence>
<proteinExistence type="predicted"/>
<dbReference type="EMBL" id="VJMI01020124">
    <property type="protein sequence ID" value="KAF0705377.1"/>
    <property type="molecule type" value="Genomic_DNA"/>
</dbReference>
<dbReference type="Proteomes" id="UP000469452">
    <property type="component" value="Unassembled WGS sequence"/>
</dbReference>
<name>A0A6A4ZDM7_APHAT</name>
<sequence length="251" mass="29454">MRRTVLPQRVQRRYTIDQCVQLFAAHDASGLNANDFCAVQGNPWSTWQTWSTKKAKYLESKRNKETRQPRRTRPKADHDLWRSPRRLHEGGTKRKSYTDDYAYDHMDQNVHWIEEYMSNKVSNIRAYQALMLLCQRFAHRNGFSQRIPCYSKLKMHELQEVQRTYAASLWTQRHDQPLRGIVNVDETAVYYDMPPRTTCCLVGEDSKVDSFEMNSDRLIAIIVFSTACKACPPINYLGTTKALLRHYKAIL</sequence>
<evidence type="ECO:0000256" key="1">
    <source>
        <dbReference type="SAM" id="MobiDB-lite"/>
    </source>
</evidence>
<dbReference type="AlphaFoldDB" id="A0A6A4ZDM7"/>
<organism evidence="2 3">
    <name type="scientific">Aphanomyces astaci</name>
    <name type="common">Crayfish plague agent</name>
    <dbReference type="NCBI Taxonomy" id="112090"/>
    <lineage>
        <taxon>Eukaryota</taxon>
        <taxon>Sar</taxon>
        <taxon>Stramenopiles</taxon>
        <taxon>Oomycota</taxon>
        <taxon>Saprolegniomycetes</taxon>
        <taxon>Saprolegniales</taxon>
        <taxon>Verrucalvaceae</taxon>
        <taxon>Aphanomyces</taxon>
    </lineage>
</organism>
<gene>
    <name evidence="2" type="ORF">AaE_014541</name>
</gene>
<accession>A0A6A4ZDM7</accession>
<comment type="caution">
    <text evidence="2">The sequence shown here is derived from an EMBL/GenBank/DDBJ whole genome shotgun (WGS) entry which is preliminary data.</text>
</comment>
<evidence type="ECO:0000313" key="3">
    <source>
        <dbReference type="Proteomes" id="UP000469452"/>
    </source>
</evidence>
<reference evidence="2 3" key="1">
    <citation type="submission" date="2019-06" db="EMBL/GenBank/DDBJ databases">
        <title>Genomics analysis of Aphanomyces spp. identifies a new class of oomycete effector associated with host adaptation.</title>
        <authorList>
            <person name="Gaulin E."/>
        </authorList>
    </citation>
    <scope>NUCLEOTIDE SEQUENCE [LARGE SCALE GENOMIC DNA]</scope>
    <source>
        <strain evidence="2 3">E</strain>
    </source>
</reference>
<protein>
    <recommendedName>
        <fullName evidence="4">DDE-1 domain-containing protein</fullName>
    </recommendedName>
</protein>